<dbReference type="Gene3D" id="3.40.50.1980">
    <property type="entry name" value="Nitrogenase molybdenum iron protein domain"/>
    <property type="match status" value="2"/>
</dbReference>
<dbReference type="SUPFAM" id="SSF53807">
    <property type="entry name" value="Helical backbone' metal receptor"/>
    <property type="match status" value="1"/>
</dbReference>
<comment type="similarity">
    <text evidence="2">Belongs to the bacterial solute-binding protein 8 family.</text>
</comment>
<dbReference type="GO" id="GO:0030288">
    <property type="term" value="C:outer membrane-bounded periplasmic space"/>
    <property type="evidence" value="ECO:0007669"/>
    <property type="project" value="TreeGrafter"/>
</dbReference>
<comment type="subcellular location">
    <subcellularLocation>
        <location evidence="1">Cell envelope</location>
    </subcellularLocation>
</comment>
<gene>
    <name evidence="7" type="ORF">DPM12_00880</name>
</gene>
<dbReference type="PANTHER" id="PTHR30532">
    <property type="entry name" value="IRON III DICITRATE-BINDING PERIPLASMIC PROTEIN"/>
    <property type="match status" value="1"/>
</dbReference>
<evidence type="ECO:0000256" key="3">
    <source>
        <dbReference type="ARBA" id="ARBA00022448"/>
    </source>
</evidence>
<evidence type="ECO:0000256" key="4">
    <source>
        <dbReference type="ARBA" id="ARBA00022729"/>
    </source>
</evidence>
<evidence type="ECO:0000313" key="7">
    <source>
        <dbReference type="EMBL" id="RAW18664.1"/>
    </source>
</evidence>
<evidence type="ECO:0000259" key="6">
    <source>
        <dbReference type="PROSITE" id="PS50983"/>
    </source>
</evidence>
<organism evidence="7 8">
    <name type="scientific">Phytoactinopolyspora halophila</name>
    <dbReference type="NCBI Taxonomy" id="1981511"/>
    <lineage>
        <taxon>Bacteria</taxon>
        <taxon>Bacillati</taxon>
        <taxon>Actinomycetota</taxon>
        <taxon>Actinomycetes</taxon>
        <taxon>Jiangellales</taxon>
        <taxon>Jiangellaceae</taxon>
        <taxon>Phytoactinopolyspora</taxon>
    </lineage>
</organism>
<dbReference type="Pfam" id="PF01497">
    <property type="entry name" value="Peripla_BP_2"/>
    <property type="match status" value="1"/>
</dbReference>
<dbReference type="PROSITE" id="PS50983">
    <property type="entry name" value="FE_B12_PBP"/>
    <property type="match status" value="1"/>
</dbReference>
<dbReference type="OrthoDB" id="1846031at2"/>
<evidence type="ECO:0000256" key="5">
    <source>
        <dbReference type="SAM" id="MobiDB-lite"/>
    </source>
</evidence>
<keyword evidence="3" id="KW-0813">Transport</keyword>
<name>A0A329R1X2_9ACTN</name>
<feature type="region of interest" description="Disordered" evidence="5">
    <location>
        <begin position="1"/>
        <end position="27"/>
    </location>
</feature>
<dbReference type="InterPro" id="IPR051313">
    <property type="entry name" value="Bact_iron-sidero_bind"/>
</dbReference>
<feature type="region of interest" description="Disordered" evidence="5">
    <location>
        <begin position="57"/>
        <end position="79"/>
    </location>
</feature>
<dbReference type="AlphaFoldDB" id="A0A329R1X2"/>
<dbReference type="InterPro" id="IPR002491">
    <property type="entry name" value="ABC_transptr_periplasmic_BD"/>
</dbReference>
<dbReference type="PANTHER" id="PTHR30532:SF28">
    <property type="entry name" value="PETROBACTIN-BINDING PROTEIN YCLQ"/>
    <property type="match status" value="1"/>
</dbReference>
<feature type="compositionally biased region" description="Polar residues" evidence="5">
    <location>
        <begin position="1"/>
        <end position="14"/>
    </location>
</feature>
<keyword evidence="4" id="KW-0732">Signal</keyword>
<reference evidence="7 8" key="1">
    <citation type="submission" date="2018-06" db="EMBL/GenBank/DDBJ databases">
        <title>Phytoactinopolyspora halophila sp. nov., a novel halophilic actinomycete isolated from a saline soil in China.</title>
        <authorList>
            <person name="Tang S.-K."/>
        </authorList>
    </citation>
    <scope>NUCLEOTIDE SEQUENCE [LARGE SCALE GENOMIC DNA]</scope>
    <source>
        <strain evidence="7 8">YIM 96934</strain>
    </source>
</reference>
<dbReference type="RefSeq" id="WP_112256301.1">
    <property type="nucleotide sequence ID" value="NZ_QMIG01000001.1"/>
</dbReference>
<dbReference type="Proteomes" id="UP000250462">
    <property type="component" value="Unassembled WGS sequence"/>
</dbReference>
<dbReference type="EMBL" id="QMIG01000001">
    <property type="protein sequence ID" value="RAW18664.1"/>
    <property type="molecule type" value="Genomic_DNA"/>
</dbReference>
<accession>A0A329R1X2</accession>
<dbReference type="GO" id="GO:1901678">
    <property type="term" value="P:iron coordination entity transport"/>
    <property type="evidence" value="ECO:0007669"/>
    <property type="project" value="UniProtKB-ARBA"/>
</dbReference>
<feature type="domain" description="Fe/B12 periplasmic-binding" evidence="6">
    <location>
        <begin position="102"/>
        <end position="378"/>
    </location>
</feature>
<keyword evidence="8" id="KW-1185">Reference proteome</keyword>
<dbReference type="CDD" id="cd01146">
    <property type="entry name" value="FhuD"/>
    <property type="match status" value="1"/>
</dbReference>
<evidence type="ECO:0000256" key="2">
    <source>
        <dbReference type="ARBA" id="ARBA00008814"/>
    </source>
</evidence>
<evidence type="ECO:0000313" key="8">
    <source>
        <dbReference type="Proteomes" id="UP000250462"/>
    </source>
</evidence>
<protein>
    <submittedName>
        <fullName evidence="7">Iron-siderophore ABC transporter substrate-binding protein</fullName>
    </submittedName>
</protein>
<proteinExistence type="inferred from homology"/>
<evidence type="ECO:0000256" key="1">
    <source>
        <dbReference type="ARBA" id="ARBA00004196"/>
    </source>
</evidence>
<comment type="caution">
    <text evidence="7">The sequence shown here is derived from an EMBL/GenBank/DDBJ whole genome shotgun (WGS) entry which is preliminary data.</text>
</comment>
<sequence>MISTNDVRGETTTKGPGVCSTIDHHPTPRHRARRYAGALLVAVAGLISSACAANDSDVASSESAGDPAEPAGSSDGSAAADAFPVTIESALGTAVIESEPERVVTIGWGADDIAVALDVVPVGIEEATFAGDDDGYRPWLREAVEASGADLPTTFSAQPELDIDAVVALEPDLILAPQSGITQDDYDVLSDLAPTVAYPERAWATPWDTQIELVGKALGKSDAADALIDQVTSRIADTAAEHPEFEGVTFAYIYAVERGSLHVYQRQDPRVEFVARLGLEEDPELSSLELSEGQFTTDLGLERADMLDDVDVVITWFNDEENQAEIEAQPLYAQIPAVQRGSYVVNHDHALIMAATLMTPLSVPWAVDEYAEDISDAIQHLE</sequence>